<dbReference type="PANTHER" id="PTHR30576:SF0">
    <property type="entry name" value="UNDECAPRENYL-PHOSPHATE N-ACETYLGALACTOSAMINYL 1-PHOSPHATE TRANSFERASE-RELATED"/>
    <property type="match status" value="1"/>
</dbReference>
<dbReference type="Pfam" id="PF02397">
    <property type="entry name" value="Bac_transf"/>
    <property type="match status" value="1"/>
</dbReference>
<keyword evidence="3" id="KW-0472">Membrane</keyword>
<dbReference type="Proteomes" id="UP000027180">
    <property type="component" value="Chromosome"/>
</dbReference>
<evidence type="ECO:0000259" key="4">
    <source>
        <dbReference type="Pfam" id="PF02397"/>
    </source>
</evidence>
<evidence type="ECO:0000256" key="3">
    <source>
        <dbReference type="SAM" id="Phobius"/>
    </source>
</evidence>
<keyword evidence="2" id="KW-0270">Exopolysaccharide synthesis</keyword>
<protein>
    <submittedName>
        <fullName evidence="5">Exopolysaccharide production protein Pss 2</fullName>
    </submittedName>
</protein>
<dbReference type="GO" id="GO:0000271">
    <property type="term" value="P:polysaccharide biosynthetic process"/>
    <property type="evidence" value="ECO:0007669"/>
    <property type="project" value="UniProtKB-KW"/>
</dbReference>
<reference evidence="5 6" key="1">
    <citation type="submission" date="2013-12" db="EMBL/GenBank/DDBJ databases">
        <title>Complete genome sequence of Rhizobium etli bv. mimosae IE4771.</title>
        <authorList>
            <person name="Bustos P."/>
            <person name="Santamaria R.I."/>
            <person name="Lozano L."/>
            <person name="Ormeno-Orrillo E."/>
            <person name="Rogel M.A."/>
            <person name="Romero D."/>
            <person name="Cevallos M.A."/>
            <person name="Martinez-Romero E."/>
            <person name="Gonzalez V."/>
        </authorList>
    </citation>
    <scope>NUCLEOTIDE SEQUENCE [LARGE SCALE GENOMIC DNA]</scope>
    <source>
        <strain evidence="5 6">IE4771</strain>
    </source>
</reference>
<dbReference type="KEGG" id="rei:IE4771_CH04192"/>
<dbReference type="RefSeq" id="WP_038691714.1">
    <property type="nucleotide sequence ID" value="NZ_CP006986.1"/>
</dbReference>
<feature type="domain" description="Bacterial sugar transferase" evidence="4">
    <location>
        <begin position="51"/>
        <end position="237"/>
    </location>
</feature>
<proteinExistence type="inferred from homology"/>
<evidence type="ECO:0000256" key="2">
    <source>
        <dbReference type="ARBA" id="ARBA00023169"/>
    </source>
</evidence>
<name>A0A060IC05_RHIET</name>
<feature type="transmembrane region" description="Helical" evidence="3">
    <location>
        <begin position="53"/>
        <end position="77"/>
    </location>
</feature>
<dbReference type="PANTHER" id="PTHR30576">
    <property type="entry name" value="COLANIC BIOSYNTHESIS UDP-GLUCOSE LIPID CARRIER TRANSFERASE"/>
    <property type="match status" value="1"/>
</dbReference>
<dbReference type="GO" id="GO:0016780">
    <property type="term" value="F:phosphotransferase activity, for other substituted phosphate groups"/>
    <property type="evidence" value="ECO:0007669"/>
    <property type="project" value="TreeGrafter"/>
</dbReference>
<dbReference type="OrthoDB" id="9808602at2"/>
<comment type="similarity">
    <text evidence="1">Belongs to the bacterial sugar transferase family.</text>
</comment>
<evidence type="ECO:0000313" key="5">
    <source>
        <dbReference type="EMBL" id="AIC29241.1"/>
    </source>
</evidence>
<keyword evidence="3" id="KW-1133">Transmembrane helix</keyword>
<dbReference type="AlphaFoldDB" id="A0A060IC05"/>
<sequence>MYAFTSKTSSRFDPSQRQTKTRTLVIANSNIRQPESFANGKAKPALRLAVKRLIDIVISASALLVLAPLFLAIALFIKLDDGGPVFFRQIRWGLNGRKINVFKFRSMRAEACDPSGVQQTVKGDVRMTAIGAMLRRTNIDELPQLLNVLKGEMSLVGPRCHAINMRAAGRLYEEVVPNYHQRHVMRPGITGLAQTRGWRGPTTRPLAARARIACDIYYVKNFSLLLDLKILFKTLIIELRGGTGF</sequence>
<dbReference type="InterPro" id="IPR003362">
    <property type="entry name" value="Bact_transf"/>
</dbReference>
<dbReference type="EMBL" id="CP006986">
    <property type="protein sequence ID" value="AIC29241.1"/>
    <property type="molecule type" value="Genomic_DNA"/>
</dbReference>
<evidence type="ECO:0000256" key="1">
    <source>
        <dbReference type="ARBA" id="ARBA00006464"/>
    </source>
</evidence>
<evidence type="ECO:0000313" key="6">
    <source>
        <dbReference type="Proteomes" id="UP000027180"/>
    </source>
</evidence>
<organism evidence="5 6">
    <name type="scientific">Rhizobium etli bv. mimosae str. IE4771</name>
    <dbReference type="NCBI Taxonomy" id="1432050"/>
    <lineage>
        <taxon>Bacteria</taxon>
        <taxon>Pseudomonadati</taxon>
        <taxon>Pseudomonadota</taxon>
        <taxon>Alphaproteobacteria</taxon>
        <taxon>Hyphomicrobiales</taxon>
        <taxon>Rhizobiaceae</taxon>
        <taxon>Rhizobium/Agrobacterium group</taxon>
        <taxon>Rhizobium</taxon>
    </lineage>
</organism>
<keyword evidence="3" id="KW-0812">Transmembrane</keyword>
<dbReference type="HOGENOM" id="CLU_024920_1_2_5"/>
<gene>
    <name evidence="5" type="primary">pss-2</name>
    <name evidence="5" type="ORF">IE4771_CH04192</name>
</gene>
<accession>A0A060IC05</accession>